<dbReference type="Proteomes" id="UP000609651">
    <property type="component" value="Unassembled WGS sequence"/>
</dbReference>
<dbReference type="InterPro" id="IPR036291">
    <property type="entry name" value="NAD(P)-bd_dom_sf"/>
</dbReference>
<gene>
    <name evidence="3" type="primary">mtdA</name>
    <name evidence="3" type="ORF">LzC2_05830</name>
</gene>
<keyword evidence="1" id="KW-0560">Oxidoreductase</keyword>
<dbReference type="Gene3D" id="3.40.50.720">
    <property type="entry name" value="NAD(P)-binding Rossmann-like Domain"/>
    <property type="match status" value="1"/>
</dbReference>
<dbReference type="RefSeq" id="WP_171183564.1">
    <property type="nucleotide sequence ID" value="NZ_WTPX01000010.1"/>
</dbReference>
<name>A0ABX1V936_9PLAN</name>
<dbReference type="Pfam" id="PF09176">
    <property type="entry name" value="Mpt_N"/>
    <property type="match status" value="1"/>
</dbReference>
<dbReference type="SUPFAM" id="SSF53223">
    <property type="entry name" value="Aminoacid dehydrogenase-like, N-terminal domain"/>
    <property type="match status" value="1"/>
</dbReference>
<dbReference type="InterPro" id="IPR037089">
    <property type="entry name" value="Methyl-teptahyd_DH_N_sf"/>
</dbReference>
<protein>
    <submittedName>
        <fullName evidence="3">Bifunctional protein MdtA</fullName>
    </submittedName>
</protein>
<comment type="caution">
    <text evidence="3">The sequence shown here is derived from an EMBL/GenBank/DDBJ whole genome shotgun (WGS) entry which is preliminary data.</text>
</comment>
<accession>A0ABX1V936</accession>
<dbReference type="Gene3D" id="3.40.50.10280">
    <property type="entry name" value="Methylene-tetrahydromethanopterin dehydrogenase, N-terminal domain"/>
    <property type="match status" value="1"/>
</dbReference>
<evidence type="ECO:0000313" key="3">
    <source>
        <dbReference type="EMBL" id="NNJ24525.1"/>
    </source>
</evidence>
<evidence type="ECO:0000259" key="2">
    <source>
        <dbReference type="Pfam" id="PF09176"/>
    </source>
</evidence>
<sequence>MKRILLHLDADAHPSAFDRIVALDAGADEVLSYGGVTPENAVALVHGTIFTRGPQDLKHTAIFVGGSDAWEAEEVADAVSHAFFGPLRVSLLCDPNGSSTTAAAAVLAAKFEGEAAVLGLGPVGSRVAALLAEEGVTVRTYDPTPERGPNADSVQEALDGATAAFVCGPAGVEIATLDALRSAGVTTAVDLNAVPPTGIAGVESQDDGEDRDGVRCYGALAIGGLKMKIHKAAIRALFESNERVLGASEALALGEGLSRAK</sequence>
<reference evidence="3 4" key="1">
    <citation type="journal article" date="2020" name="Syst. Appl. Microbiol.">
        <title>Alienimonas chondri sp. nov., a novel planctomycete isolated from the biofilm of the red alga Chondrus crispus.</title>
        <authorList>
            <person name="Vitorino I."/>
            <person name="Albuquerque L."/>
            <person name="Wiegand S."/>
            <person name="Kallscheuer N."/>
            <person name="da Costa M.S."/>
            <person name="Lobo-da-Cunha A."/>
            <person name="Jogler C."/>
            <person name="Lage O.M."/>
        </authorList>
    </citation>
    <scope>NUCLEOTIDE SEQUENCE [LARGE SCALE GENOMIC DNA]</scope>
    <source>
        <strain evidence="3 4">LzC2</strain>
    </source>
</reference>
<organism evidence="3 4">
    <name type="scientific">Alienimonas chondri</name>
    <dbReference type="NCBI Taxonomy" id="2681879"/>
    <lineage>
        <taxon>Bacteria</taxon>
        <taxon>Pseudomonadati</taxon>
        <taxon>Planctomycetota</taxon>
        <taxon>Planctomycetia</taxon>
        <taxon>Planctomycetales</taxon>
        <taxon>Planctomycetaceae</taxon>
        <taxon>Alienimonas</taxon>
    </lineage>
</organism>
<evidence type="ECO:0000313" key="4">
    <source>
        <dbReference type="Proteomes" id="UP000609651"/>
    </source>
</evidence>
<dbReference type="SUPFAM" id="SSF51735">
    <property type="entry name" value="NAD(P)-binding Rossmann-fold domains"/>
    <property type="match status" value="1"/>
</dbReference>
<proteinExistence type="predicted"/>
<dbReference type="InterPro" id="IPR015259">
    <property type="entry name" value="Methyl-teptahyd_DH_N"/>
</dbReference>
<dbReference type="InterPro" id="IPR046346">
    <property type="entry name" value="Aminoacid_DH-like_N_sf"/>
</dbReference>
<evidence type="ECO:0000256" key="1">
    <source>
        <dbReference type="ARBA" id="ARBA00023002"/>
    </source>
</evidence>
<dbReference type="EMBL" id="WTPX01000010">
    <property type="protein sequence ID" value="NNJ24525.1"/>
    <property type="molecule type" value="Genomic_DNA"/>
</dbReference>
<keyword evidence="4" id="KW-1185">Reference proteome</keyword>
<feature type="domain" description="Methylene-tetrahydromethanopterin dehydrogenase N-terminal" evidence="2">
    <location>
        <begin position="17"/>
        <end position="96"/>
    </location>
</feature>